<organism evidence="2 3">
    <name type="scientific">Caldanaerobacter subterraneus</name>
    <dbReference type="NCBI Taxonomy" id="911092"/>
    <lineage>
        <taxon>Bacteria</taxon>
        <taxon>Bacillati</taxon>
        <taxon>Bacillota</taxon>
        <taxon>Clostridia</taxon>
        <taxon>Thermoanaerobacterales</taxon>
        <taxon>Thermoanaerobacteraceae</taxon>
        <taxon>Caldanaerobacter</taxon>
    </lineage>
</organism>
<feature type="domain" description="Type I restriction enzyme HindI endonuclease subunit-like C-terminal" evidence="1">
    <location>
        <begin position="22"/>
        <end position="116"/>
    </location>
</feature>
<evidence type="ECO:0000259" key="1">
    <source>
        <dbReference type="Pfam" id="PF11867"/>
    </source>
</evidence>
<gene>
    <name evidence="2" type="ORF">EV203_1418</name>
</gene>
<accession>A0A4R2J859</accession>
<comment type="caution">
    <text evidence="2">The sequence shown here is derived from an EMBL/GenBank/DDBJ whole genome shotgun (WGS) entry which is preliminary data.</text>
</comment>
<evidence type="ECO:0000313" key="3">
    <source>
        <dbReference type="Proteomes" id="UP000294886"/>
    </source>
</evidence>
<dbReference type="InterPro" id="IPR021810">
    <property type="entry name" value="T1RH-like_C"/>
</dbReference>
<evidence type="ECO:0000313" key="2">
    <source>
        <dbReference type="EMBL" id="TCO55411.1"/>
    </source>
</evidence>
<dbReference type="Pfam" id="PF11867">
    <property type="entry name" value="T1RH-like_C"/>
    <property type="match status" value="1"/>
</dbReference>
<protein>
    <submittedName>
        <fullName evidence="2">Uncharacterized protein DUF3387</fullName>
    </submittedName>
</protein>
<dbReference type="EMBL" id="SLWU01000041">
    <property type="protein sequence ID" value="TCO55411.1"/>
    <property type="molecule type" value="Genomic_DNA"/>
</dbReference>
<reference evidence="2 3" key="1">
    <citation type="submission" date="2019-03" db="EMBL/GenBank/DDBJ databases">
        <title>Genomic Encyclopedia of Type Strains, Phase IV (KMG-IV): sequencing the most valuable type-strain genomes for metagenomic binning, comparative biology and taxonomic classification.</title>
        <authorList>
            <person name="Goeker M."/>
        </authorList>
    </citation>
    <scope>NUCLEOTIDE SEQUENCE [LARGE SCALE GENOMIC DNA]</scope>
    <source>
        <strain evidence="2 3">DSM 13054</strain>
    </source>
</reference>
<name>A0A4R2J859_9THEO</name>
<proteinExistence type="predicted"/>
<dbReference type="Proteomes" id="UP000294886">
    <property type="component" value="Unassembled WGS sequence"/>
</dbReference>
<dbReference type="AlphaFoldDB" id="A0A4R2J859"/>
<sequence>MGNYIGIADDLKQALVNYTRGSGKESATLPIDEAIRIIQEEYDIVYSYFHGIDFARWEEKSTEYKLFLSKQAMELINRDETIKKDFLNQCSALSKAFALVVPREEAMRIRSDVVFSKQ</sequence>